<dbReference type="InterPro" id="IPR036318">
    <property type="entry name" value="FAD-bd_PCMH-like_sf"/>
</dbReference>
<keyword evidence="8 10" id="KW-0472">Membrane</keyword>
<dbReference type="InterPro" id="IPR002550">
    <property type="entry name" value="CNNM"/>
</dbReference>
<evidence type="ECO:0000256" key="10">
    <source>
        <dbReference type="PROSITE-ProRule" id="PRU01193"/>
    </source>
</evidence>
<dbReference type="PANTHER" id="PTHR22777">
    <property type="entry name" value="HEMOLYSIN-RELATED"/>
    <property type="match status" value="1"/>
</dbReference>
<evidence type="ECO:0000259" key="12">
    <source>
        <dbReference type="PROSITE" id="PS51371"/>
    </source>
</evidence>
<comment type="caution">
    <text evidence="14">The sequence shown here is derived from an EMBL/GenBank/DDBJ whole genome shotgun (WGS) entry which is preliminary data.</text>
</comment>
<keyword evidence="5" id="KW-0677">Repeat</keyword>
<evidence type="ECO:0000313" key="14">
    <source>
        <dbReference type="EMBL" id="MCL1123085.1"/>
    </source>
</evidence>
<accession>A0ABT0L6S4</accession>
<keyword evidence="7 9" id="KW-0129">CBS domain</keyword>
<feature type="domain" description="CNNM transmembrane" evidence="13">
    <location>
        <begin position="2"/>
        <end position="190"/>
    </location>
</feature>
<sequence length="429" mass="47870">MDAIHTSALFIILLVLIILSAYFSGSETAMMTLNRYRLRHLASSGHKGALRAIKLLERPDRLIGLILIGNNLVNILASAIATIIGIRLYGDMGVAIATGVLTLVVLVFAEVTPKTVAALHPERIAFPSSIILQLLLTVLSPIVKAVNLITSGFLRLMCIHSQGSSDALSQEELRTVVHEAGALIPRRHQEMLLSILDLEKVTVEDIMVPRAELYAININADFKLINKQVIQSPHTRILLYRDKIDDAVGFVHVRDALRLQSKDQFSKSSLLRAVKELYFIPEGTPLNVQLTNFQQNKERIGMVVDEYGDIQGLVTLEDILEEIVGDFTTSMLPTPSEEIRKQQDGSYLIEATINIRELNKEMDWHFPIDGPKTLNGLVVEYMEEIPKPNTSMRISGYPIEVVDVGENRVKTVRVIPQHYKKSTTGLLKK</sequence>
<evidence type="ECO:0000256" key="8">
    <source>
        <dbReference type="ARBA" id="ARBA00023136"/>
    </source>
</evidence>
<dbReference type="Pfam" id="PF01595">
    <property type="entry name" value="CNNM"/>
    <property type="match status" value="1"/>
</dbReference>
<comment type="subcellular location">
    <subcellularLocation>
        <location evidence="1">Cell membrane</location>
        <topology evidence="1">Multi-pass membrane protein</topology>
    </subcellularLocation>
</comment>
<keyword evidence="15" id="KW-1185">Reference proteome</keyword>
<feature type="transmembrane region" description="Helical" evidence="11">
    <location>
        <begin position="92"/>
        <end position="112"/>
    </location>
</feature>
<organism evidence="14 15">
    <name type="scientific">Shewanella surugensis</name>
    <dbReference type="NCBI Taxonomy" id="212020"/>
    <lineage>
        <taxon>Bacteria</taxon>
        <taxon>Pseudomonadati</taxon>
        <taxon>Pseudomonadota</taxon>
        <taxon>Gammaproteobacteria</taxon>
        <taxon>Alteromonadales</taxon>
        <taxon>Shewanellaceae</taxon>
        <taxon>Shewanella</taxon>
    </lineage>
</organism>
<dbReference type="InterPro" id="IPR044751">
    <property type="entry name" value="Ion_transp-like_CBS"/>
</dbReference>
<keyword evidence="3" id="KW-1003">Cell membrane</keyword>
<dbReference type="InterPro" id="IPR046342">
    <property type="entry name" value="CBS_dom_sf"/>
</dbReference>
<dbReference type="PROSITE" id="PS51846">
    <property type="entry name" value="CNNM"/>
    <property type="match status" value="1"/>
</dbReference>
<feature type="transmembrane region" description="Helical" evidence="11">
    <location>
        <begin position="124"/>
        <end position="143"/>
    </location>
</feature>
<dbReference type="SUPFAM" id="SSF54631">
    <property type="entry name" value="CBS-domain pair"/>
    <property type="match status" value="1"/>
</dbReference>
<dbReference type="RefSeq" id="WP_248938372.1">
    <property type="nucleotide sequence ID" value="NZ_JAKIKS010000002.1"/>
</dbReference>
<evidence type="ECO:0000256" key="2">
    <source>
        <dbReference type="ARBA" id="ARBA00006337"/>
    </source>
</evidence>
<feature type="transmembrane region" description="Helical" evidence="11">
    <location>
        <begin position="6"/>
        <end position="25"/>
    </location>
</feature>
<dbReference type="PANTHER" id="PTHR22777:SF32">
    <property type="entry name" value="UPF0053 INNER MEMBRANE PROTEIN YFJD"/>
    <property type="match status" value="1"/>
</dbReference>
<protein>
    <submittedName>
        <fullName evidence="14">CNNM domain-containing protein</fullName>
    </submittedName>
</protein>
<dbReference type="Gene3D" id="3.10.580.10">
    <property type="entry name" value="CBS-domain"/>
    <property type="match status" value="1"/>
</dbReference>
<dbReference type="SMART" id="SM01091">
    <property type="entry name" value="CorC_HlyC"/>
    <property type="match status" value="1"/>
</dbReference>
<dbReference type="Proteomes" id="UP001203423">
    <property type="component" value="Unassembled WGS sequence"/>
</dbReference>
<proteinExistence type="inferred from homology"/>
<dbReference type="Gene3D" id="3.30.465.10">
    <property type="match status" value="1"/>
</dbReference>
<dbReference type="Pfam" id="PF03471">
    <property type="entry name" value="CorC_HlyC"/>
    <property type="match status" value="1"/>
</dbReference>
<dbReference type="SUPFAM" id="SSF56176">
    <property type="entry name" value="FAD-binding/transporter-associated domain-like"/>
    <property type="match status" value="1"/>
</dbReference>
<evidence type="ECO:0000256" key="1">
    <source>
        <dbReference type="ARBA" id="ARBA00004651"/>
    </source>
</evidence>
<gene>
    <name evidence="14" type="ORF">L2764_00970</name>
</gene>
<reference evidence="14 15" key="1">
    <citation type="submission" date="2022-01" db="EMBL/GenBank/DDBJ databases">
        <title>Whole genome-based taxonomy of the Shewanellaceae.</title>
        <authorList>
            <person name="Martin-Rodriguez A.J."/>
        </authorList>
    </citation>
    <scope>NUCLEOTIDE SEQUENCE [LARGE SCALE GENOMIC DNA]</scope>
    <source>
        <strain evidence="14 15">DSM 17177</strain>
    </source>
</reference>
<comment type="similarity">
    <text evidence="2">Belongs to the UPF0053 family.</text>
</comment>
<evidence type="ECO:0000256" key="7">
    <source>
        <dbReference type="ARBA" id="ARBA00023122"/>
    </source>
</evidence>
<dbReference type="CDD" id="cd04590">
    <property type="entry name" value="CBS_pair_CorC_HlyC_assoc"/>
    <property type="match status" value="1"/>
</dbReference>
<keyword evidence="6 10" id="KW-1133">Transmembrane helix</keyword>
<evidence type="ECO:0000313" key="15">
    <source>
        <dbReference type="Proteomes" id="UP001203423"/>
    </source>
</evidence>
<dbReference type="InterPro" id="IPR000644">
    <property type="entry name" value="CBS_dom"/>
</dbReference>
<feature type="transmembrane region" description="Helical" evidence="11">
    <location>
        <begin position="62"/>
        <end position="86"/>
    </location>
</feature>
<evidence type="ECO:0000259" key="13">
    <source>
        <dbReference type="PROSITE" id="PS51846"/>
    </source>
</evidence>
<dbReference type="NCBIfam" id="NF008604">
    <property type="entry name" value="PRK11573.1"/>
    <property type="match status" value="1"/>
</dbReference>
<evidence type="ECO:0000256" key="11">
    <source>
        <dbReference type="SAM" id="Phobius"/>
    </source>
</evidence>
<evidence type="ECO:0000256" key="3">
    <source>
        <dbReference type="ARBA" id="ARBA00022475"/>
    </source>
</evidence>
<feature type="domain" description="CBS" evidence="12">
    <location>
        <begin position="273"/>
        <end position="330"/>
    </location>
</feature>
<evidence type="ECO:0000256" key="6">
    <source>
        <dbReference type="ARBA" id="ARBA00022989"/>
    </source>
</evidence>
<evidence type="ECO:0000256" key="9">
    <source>
        <dbReference type="PROSITE-ProRule" id="PRU00703"/>
    </source>
</evidence>
<evidence type="ECO:0000256" key="4">
    <source>
        <dbReference type="ARBA" id="ARBA00022692"/>
    </source>
</evidence>
<keyword evidence="4 10" id="KW-0812">Transmembrane</keyword>
<dbReference type="EMBL" id="JAKIKS010000002">
    <property type="protein sequence ID" value="MCL1123085.1"/>
    <property type="molecule type" value="Genomic_DNA"/>
</dbReference>
<evidence type="ECO:0000256" key="5">
    <source>
        <dbReference type="ARBA" id="ARBA00022737"/>
    </source>
</evidence>
<name>A0ABT0L6S4_9GAMM</name>
<dbReference type="PROSITE" id="PS51371">
    <property type="entry name" value="CBS"/>
    <property type="match status" value="1"/>
</dbReference>
<dbReference type="InterPro" id="IPR016169">
    <property type="entry name" value="FAD-bd_PCMH_sub2"/>
</dbReference>
<dbReference type="InterPro" id="IPR005170">
    <property type="entry name" value="Transptr-assoc_dom"/>
</dbReference>
<dbReference type="Pfam" id="PF00571">
    <property type="entry name" value="CBS"/>
    <property type="match status" value="1"/>
</dbReference>